<evidence type="ECO:0000313" key="4">
    <source>
        <dbReference type="Proteomes" id="UP000799757"/>
    </source>
</evidence>
<feature type="domain" description="Beta-lactamase-related" evidence="2">
    <location>
        <begin position="17"/>
        <end position="386"/>
    </location>
</feature>
<dbReference type="EMBL" id="MU001794">
    <property type="protein sequence ID" value="KAF2797964.1"/>
    <property type="molecule type" value="Genomic_DNA"/>
</dbReference>
<dbReference type="InterPro" id="IPR001466">
    <property type="entry name" value="Beta-lactam-related"/>
</dbReference>
<gene>
    <name evidence="3" type="ORF">K505DRAFT_346885</name>
</gene>
<reference evidence="3" key="1">
    <citation type="journal article" date="2020" name="Stud. Mycol.">
        <title>101 Dothideomycetes genomes: a test case for predicting lifestyles and emergence of pathogens.</title>
        <authorList>
            <person name="Haridas S."/>
            <person name="Albert R."/>
            <person name="Binder M."/>
            <person name="Bloem J."/>
            <person name="Labutti K."/>
            <person name="Salamov A."/>
            <person name="Andreopoulos B."/>
            <person name="Baker S."/>
            <person name="Barry K."/>
            <person name="Bills G."/>
            <person name="Bluhm B."/>
            <person name="Cannon C."/>
            <person name="Castanera R."/>
            <person name="Culley D."/>
            <person name="Daum C."/>
            <person name="Ezra D."/>
            <person name="Gonzalez J."/>
            <person name="Henrissat B."/>
            <person name="Kuo A."/>
            <person name="Liang C."/>
            <person name="Lipzen A."/>
            <person name="Lutzoni F."/>
            <person name="Magnuson J."/>
            <person name="Mondo S."/>
            <person name="Nolan M."/>
            <person name="Ohm R."/>
            <person name="Pangilinan J."/>
            <person name="Park H.-J."/>
            <person name="Ramirez L."/>
            <person name="Alfaro M."/>
            <person name="Sun H."/>
            <person name="Tritt A."/>
            <person name="Yoshinaga Y."/>
            <person name="Zwiers L.-H."/>
            <person name="Turgeon B."/>
            <person name="Goodwin S."/>
            <person name="Spatafora J."/>
            <person name="Crous P."/>
            <person name="Grigoriev I."/>
        </authorList>
    </citation>
    <scope>NUCLEOTIDE SEQUENCE</scope>
    <source>
        <strain evidence="3">CBS 109.77</strain>
    </source>
</reference>
<protein>
    <submittedName>
        <fullName evidence="3">Beta-lactamase/transpeptidase-like protein</fullName>
    </submittedName>
</protein>
<dbReference type="PANTHER" id="PTHR46825:SF14">
    <property type="entry name" value="BETA-LACTAMASE-RELATED DOMAIN-CONTAINING PROTEIN"/>
    <property type="match status" value="1"/>
</dbReference>
<accession>A0A6A6XNY7</accession>
<organism evidence="3 4">
    <name type="scientific">Melanomma pulvis-pyrius CBS 109.77</name>
    <dbReference type="NCBI Taxonomy" id="1314802"/>
    <lineage>
        <taxon>Eukaryota</taxon>
        <taxon>Fungi</taxon>
        <taxon>Dikarya</taxon>
        <taxon>Ascomycota</taxon>
        <taxon>Pezizomycotina</taxon>
        <taxon>Dothideomycetes</taxon>
        <taxon>Pleosporomycetidae</taxon>
        <taxon>Pleosporales</taxon>
        <taxon>Melanommataceae</taxon>
        <taxon>Melanomma</taxon>
    </lineage>
</organism>
<dbReference type="InterPro" id="IPR050491">
    <property type="entry name" value="AmpC-like"/>
</dbReference>
<sequence>MNVAEQIQRLNPTISRLLALSGSPRLSVGVLHCGAVVHTAHFGRHDVNHPTPPNDDTIYHIVSLVKLLTASSIAWLVHDGTLEWDTPIRDYLPEFGKRTDEIGQRATVRDLLSMRTGIAVSHASFGLQLGESLLARSETVRTACSLNAVAPFREQFIYSQWNYGLITDVVEEVTGNSFGTFVERTLLGRLKMDRTIFDTIQNENRGRNISKAHAVRNNGTACTIIEPGWTDESGFAGAGGCKASLHDLLRMYQSFLSACTHQEKNGVDYTPGSPWAHTRTILEPHVRIGSSDINNLSYCLGLYRSKLPANLSVASLNQQMLGAARVPIPQFGLNNGDLKVYHHTGAVPGFHASMFMVPSTESAVVILTNSIPLMDPTDFAAQLILSVLIGETPSEHKYLELAEIARPLQVVGYKRLAAALDKKKTGIPPPFALSKTNYMLLPYDGNTFYWKADREEELCEKAMWPFLSPDHHKITFAASTIGVIDSMTWFHDPLGSPEIFRKLCSDRAKM</sequence>
<proteinExistence type="inferred from homology"/>
<dbReference type="Pfam" id="PF00144">
    <property type="entry name" value="Beta-lactamase"/>
    <property type="match status" value="1"/>
</dbReference>
<evidence type="ECO:0000313" key="3">
    <source>
        <dbReference type="EMBL" id="KAF2797964.1"/>
    </source>
</evidence>
<name>A0A6A6XNY7_9PLEO</name>
<evidence type="ECO:0000259" key="2">
    <source>
        <dbReference type="Pfam" id="PF00144"/>
    </source>
</evidence>
<dbReference type="Gene3D" id="3.40.710.10">
    <property type="entry name" value="DD-peptidase/beta-lactamase superfamily"/>
    <property type="match status" value="1"/>
</dbReference>
<dbReference type="InterPro" id="IPR012338">
    <property type="entry name" value="Beta-lactam/transpept-like"/>
</dbReference>
<dbReference type="Proteomes" id="UP000799757">
    <property type="component" value="Unassembled WGS sequence"/>
</dbReference>
<evidence type="ECO:0000256" key="1">
    <source>
        <dbReference type="ARBA" id="ARBA00038215"/>
    </source>
</evidence>
<dbReference type="OrthoDB" id="5946976at2759"/>
<comment type="similarity">
    <text evidence="1">Belongs to the peptidase S12 family.</text>
</comment>
<keyword evidence="4" id="KW-1185">Reference proteome</keyword>
<dbReference type="AlphaFoldDB" id="A0A6A6XNY7"/>
<dbReference type="SUPFAM" id="SSF56601">
    <property type="entry name" value="beta-lactamase/transpeptidase-like"/>
    <property type="match status" value="1"/>
</dbReference>
<dbReference type="PANTHER" id="PTHR46825">
    <property type="entry name" value="D-ALANYL-D-ALANINE-CARBOXYPEPTIDASE/ENDOPEPTIDASE AMPH"/>
    <property type="match status" value="1"/>
</dbReference>